<dbReference type="OrthoDB" id="5242130at2"/>
<protein>
    <recommendedName>
        <fullName evidence="3">Hyalin</fullName>
    </recommendedName>
</protein>
<proteinExistence type="predicted"/>
<gene>
    <name evidence="1" type="ORF">DPBNPPHM_01101</name>
</gene>
<organism evidence="1 2">
    <name type="scientific">BD1-7 clade bacterium</name>
    <dbReference type="NCBI Taxonomy" id="2029982"/>
    <lineage>
        <taxon>Bacteria</taxon>
        <taxon>Pseudomonadati</taxon>
        <taxon>Pseudomonadota</taxon>
        <taxon>Gammaproteobacteria</taxon>
        <taxon>Cellvibrionales</taxon>
        <taxon>Spongiibacteraceae</taxon>
        <taxon>BD1-7 clade</taxon>
    </lineage>
</organism>
<evidence type="ECO:0000313" key="2">
    <source>
        <dbReference type="Proteomes" id="UP000434580"/>
    </source>
</evidence>
<sequence length="461" mass="49124">MHHLHKLTLAITAGLLLPACVPEVEAPKADPVEISFLTLSGADTLPLDFEPYVINSKGEVHLLADINPAGSSDAGISESPEQLNGNYFFSADDGVNGRELWVTDGTTTGTQLLKDIGMGKDGNPRAFKTLNGKIYFSASQDTVVGGAIWISDGTAAGTELFKDLRSDNGGTGISQWIAFNDKLYFATYSGQGNELHVTDGTVDGTAQLFDLRPGSSGSAPSEFAILNDTLFFEATDGNDVASGEHSFSLFKTDGTEAGTSLVKDINPNPNTSEFAYSEARIDNMIVLNDVMLFEATNGTDGNTLWRSDGTEAGTFSLVDIYPQNNAQLSEFTIIGNTAYFYASDATGEALWKTDGTKAGTALIKRFENVRSIAALGNKLLISVSGTGYYKIYVSDGTEVGTSELTTMNGSSYFVTTLGNYAFFSCDSDDDDLDELWKTDATAAGTTQAMDGDGNVVVFYDD</sequence>
<accession>A0A5S9PK90</accession>
<evidence type="ECO:0000313" key="1">
    <source>
        <dbReference type="EMBL" id="CAA0104681.1"/>
    </source>
</evidence>
<evidence type="ECO:0008006" key="3">
    <source>
        <dbReference type="Google" id="ProtNLM"/>
    </source>
</evidence>
<dbReference type="AlphaFoldDB" id="A0A5S9PK90"/>
<dbReference type="Proteomes" id="UP000434580">
    <property type="component" value="Unassembled WGS sequence"/>
</dbReference>
<reference evidence="1 2" key="1">
    <citation type="submission" date="2019-11" db="EMBL/GenBank/DDBJ databases">
        <authorList>
            <person name="Holert J."/>
        </authorList>
    </citation>
    <scope>NUCLEOTIDE SEQUENCE [LARGE SCALE GENOMIC DNA]</scope>
    <source>
        <strain evidence="1">BC5_2</strain>
    </source>
</reference>
<name>A0A5S9PK90_9GAMM</name>
<dbReference type="EMBL" id="CACSII010000012">
    <property type="protein sequence ID" value="CAA0104681.1"/>
    <property type="molecule type" value="Genomic_DNA"/>
</dbReference>